<dbReference type="EMBL" id="CASHSV030000206">
    <property type="protein sequence ID" value="CAJ2652595.1"/>
    <property type="molecule type" value="Genomic_DNA"/>
</dbReference>
<reference evidence="1" key="1">
    <citation type="submission" date="2023-10" db="EMBL/GenBank/DDBJ databases">
        <authorList>
            <person name="Rodriguez Cubillos JULIANA M."/>
            <person name="De Vega J."/>
        </authorList>
    </citation>
    <scope>NUCLEOTIDE SEQUENCE</scope>
</reference>
<keyword evidence="2" id="KW-1185">Reference proteome</keyword>
<sequence length="227" mass="25129">MLSQSNSVNSSTNPLSQLVQNMFSDNNSSGSNNNSIIMLAAIISLLLVILFVLLLHIYAKWFLSQSNSETNTPRRQAPVNISDVPVTSNFQHHINIERFERQPKGLDSTIVSTIPMFVSEEKTEVLECVICLSYIEKGEIGRKLPKCGHVFHVECIDMWLDSHCNCPICRGLIVENDSHVVEIVIESSSGSVSVSESSSLSLFGFSLKRILSKVFLSSHVNELDDGS</sequence>
<evidence type="ECO:0000313" key="1">
    <source>
        <dbReference type="EMBL" id="CAJ2652595.1"/>
    </source>
</evidence>
<protein>
    <submittedName>
        <fullName evidence="1">Uncharacterized protein</fullName>
    </submittedName>
</protein>
<comment type="caution">
    <text evidence="1">The sequence shown here is derived from an EMBL/GenBank/DDBJ whole genome shotgun (WGS) entry which is preliminary data.</text>
</comment>
<organism evidence="1 2">
    <name type="scientific">Trifolium pratense</name>
    <name type="common">Red clover</name>
    <dbReference type="NCBI Taxonomy" id="57577"/>
    <lineage>
        <taxon>Eukaryota</taxon>
        <taxon>Viridiplantae</taxon>
        <taxon>Streptophyta</taxon>
        <taxon>Embryophyta</taxon>
        <taxon>Tracheophyta</taxon>
        <taxon>Spermatophyta</taxon>
        <taxon>Magnoliopsida</taxon>
        <taxon>eudicotyledons</taxon>
        <taxon>Gunneridae</taxon>
        <taxon>Pentapetalae</taxon>
        <taxon>rosids</taxon>
        <taxon>fabids</taxon>
        <taxon>Fabales</taxon>
        <taxon>Fabaceae</taxon>
        <taxon>Papilionoideae</taxon>
        <taxon>50 kb inversion clade</taxon>
        <taxon>NPAAA clade</taxon>
        <taxon>Hologalegina</taxon>
        <taxon>IRL clade</taxon>
        <taxon>Trifolieae</taxon>
        <taxon>Trifolium</taxon>
    </lineage>
</organism>
<evidence type="ECO:0000313" key="2">
    <source>
        <dbReference type="Proteomes" id="UP001177021"/>
    </source>
</evidence>
<accession>A0ACB0K6P9</accession>
<gene>
    <name evidence="1" type="ORF">MILVUS5_LOCUS20054</name>
</gene>
<name>A0ACB0K6P9_TRIPR</name>
<proteinExistence type="predicted"/>
<dbReference type="Proteomes" id="UP001177021">
    <property type="component" value="Unassembled WGS sequence"/>
</dbReference>